<comment type="subcellular location">
    <subcellularLocation>
        <location evidence="1">Cell membrane</location>
        <topology evidence="1">Multi-pass membrane protein</topology>
    </subcellularLocation>
</comment>
<feature type="transmembrane region" description="Helical" evidence="7">
    <location>
        <begin position="144"/>
        <end position="164"/>
    </location>
</feature>
<feature type="transmembrane region" description="Helical" evidence="7">
    <location>
        <begin position="61"/>
        <end position="81"/>
    </location>
</feature>
<feature type="transmembrane region" description="Helical" evidence="7">
    <location>
        <begin position="205"/>
        <end position="224"/>
    </location>
</feature>
<dbReference type="RefSeq" id="WP_282534100.1">
    <property type="nucleotide sequence ID" value="NZ_JASCIS010000005.1"/>
</dbReference>
<evidence type="ECO:0000313" key="9">
    <source>
        <dbReference type="Proteomes" id="UP001237105"/>
    </source>
</evidence>
<evidence type="ECO:0000256" key="2">
    <source>
        <dbReference type="ARBA" id="ARBA00007977"/>
    </source>
</evidence>
<organism evidence="8 9">
    <name type="scientific">Streptomyces luteolus</name>
    <dbReference type="NCBI Taxonomy" id="3043615"/>
    <lineage>
        <taxon>Bacteria</taxon>
        <taxon>Bacillati</taxon>
        <taxon>Actinomycetota</taxon>
        <taxon>Actinomycetes</taxon>
        <taxon>Kitasatosporales</taxon>
        <taxon>Streptomycetaceae</taxon>
        <taxon>Streptomyces</taxon>
    </lineage>
</organism>
<comment type="similarity">
    <text evidence="2">Belongs to the UPF0324 family.</text>
</comment>
<feature type="transmembrane region" description="Helical" evidence="7">
    <location>
        <begin position="275"/>
        <end position="295"/>
    </location>
</feature>
<evidence type="ECO:0000256" key="7">
    <source>
        <dbReference type="SAM" id="Phobius"/>
    </source>
</evidence>
<name>A0ABT6SRD8_9ACTN</name>
<feature type="transmembrane region" description="Helical" evidence="7">
    <location>
        <begin position="27"/>
        <end position="49"/>
    </location>
</feature>
<proteinExistence type="inferred from homology"/>
<dbReference type="Pfam" id="PF03601">
    <property type="entry name" value="Cons_hypoth698"/>
    <property type="match status" value="1"/>
</dbReference>
<keyword evidence="6 7" id="KW-0472">Membrane</keyword>
<reference evidence="8 9" key="1">
    <citation type="submission" date="2023-05" db="EMBL/GenBank/DDBJ databases">
        <title>Draft genome sequence of Streptomyces sp. B-S-A12 isolated from a cave soil in Thailand.</title>
        <authorList>
            <person name="Chamroensaksri N."/>
            <person name="Muangham S."/>
        </authorList>
    </citation>
    <scope>NUCLEOTIDE SEQUENCE [LARGE SCALE GENOMIC DNA]</scope>
    <source>
        <strain evidence="8 9">B-S-A12</strain>
    </source>
</reference>
<evidence type="ECO:0000256" key="4">
    <source>
        <dbReference type="ARBA" id="ARBA00022692"/>
    </source>
</evidence>
<gene>
    <name evidence="8" type="ORF">QIT00_06320</name>
</gene>
<keyword evidence="5 7" id="KW-1133">Transmembrane helix</keyword>
<keyword evidence="3" id="KW-1003">Cell membrane</keyword>
<feature type="transmembrane region" description="Helical" evidence="7">
    <location>
        <begin position="302"/>
        <end position="323"/>
    </location>
</feature>
<sequence length="325" mass="32665">MTHLPGIALAGTGLAVAALLHRAVPAVGEVTFCVVLGALFANLHLIPKACAPGLKLAAKQLLRAGVALLGLAVSAGSIVALGLPTTAMVIATLVVTFLLTSAVGRLWGLSGPRRLLLATGFAICGASAIAAMKSTADADEEDVAVTVALVTLCGTAAMLGLPLLQGPLGLTDHQMGIWVGASIHDVGQVVGAASAAGAAALTVAVVVKLTRVVMLAPMVAAAGFRRRRALRRSSASRSHPPMIPLFVVAFVGCVVVRTTGVLPQGALDVAGRVQSAALGMALFGMGAGVHFPTLLRRGRAEAGLAVLATVFIMAFAYAGTLLVTN</sequence>
<keyword evidence="4 7" id="KW-0812">Transmembrane</keyword>
<feature type="transmembrane region" description="Helical" evidence="7">
    <location>
        <begin position="87"/>
        <end position="108"/>
    </location>
</feature>
<evidence type="ECO:0000313" key="8">
    <source>
        <dbReference type="EMBL" id="MDI3418177.1"/>
    </source>
</evidence>
<comment type="caution">
    <text evidence="8">The sequence shown here is derived from an EMBL/GenBank/DDBJ whole genome shotgun (WGS) entry which is preliminary data.</text>
</comment>
<protein>
    <submittedName>
        <fullName evidence="8">Sulfate exporter family transporter</fullName>
    </submittedName>
</protein>
<dbReference type="PANTHER" id="PTHR30106">
    <property type="entry name" value="INNER MEMBRANE PROTEIN YEIH-RELATED"/>
    <property type="match status" value="1"/>
</dbReference>
<evidence type="ECO:0000256" key="1">
    <source>
        <dbReference type="ARBA" id="ARBA00004651"/>
    </source>
</evidence>
<accession>A0ABT6SRD8</accession>
<feature type="transmembrane region" description="Helical" evidence="7">
    <location>
        <begin position="245"/>
        <end position="263"/>
    </location>
</feature>
<evidence type="ECO:0000256" key="3">
    <source>
        <dbReference type="ARBA" id="ARBA00022475"/>
    </source>
</evidence>
<evidence type="ECO:0000256" key="6">
    <source>
        <dbReference type="ARBA" id="ARBA00023136"/>
    </source>
</evidence>
<dbReference type="Proteomes" id="UP001237105">
    <property type="component" value="Unassembled WGS sequence"/>
</dbReference>
<evidence type="ECO:0000256" key="5">
    <source>
        <dbReference type="ARBA" id="ARBA00022989"/>
    </source>
</evidence>
<dbReference type="EMBL" id="JASCIS010000005">
    <property type="protein sequence ID" value="MDI3418177.1"/>
    <property type="molecule type" value="Genomic_DNA"/>
</dbReference>
<dbReference type="PANTHER" id="PTHR30106:SF2">
    <property type="entry name" value="UPF0324 INNER MEMBRANE PROTEIN YEIH"/>
    <property type="match status" value="1"/>
</dbReference>
<dbReference type="InterPro" id="IPR018383">
    <property type="entry name" value="UPF0324_pro"/>
</dbReference>
<keyword evidence="9" id="KW-1185">Reference proteome</keyword>